<dbReference type="Gene3D" id="1.25.40.590">
    <property type="entry name" value="Type IV / VI secretion system, DotU"/>
    <property type="match status" value="1"/>
</dbReference>
<dbReference type="EMBL" id="CAKLDM010000002">
    <property type="protein sequence ID" value="CAH0538618.1"/>
    <property type="molecule type" value="Genomic_DNA"/>
</dbReference>
<reference evidence="3" key="1">
    <citation type="submission" date="2021-11" db="EMBL/GenBank/DDBJ databases">
        <authorList>
            <person name="Rodrigo-Torres L."/>
            <person name="Arahal R. D."/>
            <person name="Lucena T."/>
        </authorList>
    </citation>
    <scope>NUCLEOTIDE SEQUENCE</scope>
    <source>
        <strain evidence="3">CECT 7928</strain>
    </source>
</reference>
<evidence type="ECO:0000313" key="3">
    <source>
        <dbReference type="EMBL" id="CAH0538618.1"/>
    </source>
</evidence>
<dbReference type="InterPro" id="IPR017732">
    <property type="entry name" value="T4/T6SS_DotU"/>
</dbReference>
<feature type="domain" description="Type IV / VI secretion system DotU" evidence="2">
    <location>
        <begin position="19"/>
        <end position="206"/>
    </location>
</feature>
<keyword evidence="4" id="KW-1185">Reference proteome</keyword>
<comment type="caution">
    <text evidence="3">The sequence shown here is derived from an EMBL/GenBank/DDBJ whole genome shotgun (WGS) entry which is preliminary data.</text>
</comment>
<accession>A0ABN8E175</accession>
<dbReference type="InterPro" id="IPR038522">
    <property type="entry name" value="T4/T6SS_DotU_sf"/>
</dbReference>
<proteinExistence type="predicted"/>
<feature type="transmembrane region" description="Helical" evidence="1">
    <location>
        <begin position="188"/>
        <end position="209"/>
    </location>
</feature>
<name>A0ABN8E175_9VIBR</name>
<organism evidence="3 4">
    <name type="scientific">Vibrio marisflavi CECT 7928</name>
    <dbReference type="NCBI Taxonomy" id="634439"/>
    <lineage>
        <taxon>Bacteria</taxon>
        <taxon>Pseudomonadati</taxon>
        <taxon>Pseudomonadota</taxon>
        <taxon>Gammaproteobacteria</taxon>
        <taxon>Vibrionales</taxon>
        <taxon>Vibrionaceae</taxon>
        <taxon>Vibrio</taxon>
    </lineage>
</organism>
<dbReference type="PANTHER" id="PTHR38033">
    <property type="entry name" value="MEMBRANE PROTEIN-RELATED"/>
    <property type="match status" value="1"/>
</dbReference>
<dbReference type="Pfam" id="PF09850">
    <property type="entry name" value="DotU"/>
    <property type="match status" value="1"/>
</dbReference>
<protein>
    <recommendedName>
        <fullName evidence="2">Type IV / VI secretion system DotU domain-containing protein</fullName>
    </recommendedName>
</protein>
<sequence length="210" mass="23903">MNSEHYILCELSSMLNNAIAFTESLASNTADQNSAALLTFRNRVRNELTLIQNRLIPLYGDKVASYIIFPQVALIDERCKIAIAQSQQGLTWTNLQIEFFQINNGGEYVFDVIEEVVRNRIYPRLAYESLLLVLNQGFLGKYYDNPNHAELFNCIHQLKQRLNEIVQESPAPTREHTRSMSSRSSGGWIQYGGYMATAAILIPIALFFAF</sequence>
<evidence type="ECO:0000259" key="2">
    <source>
        <dbReference type="Pfam" id="PF09850"/>
    </source>
</evidence>
<evidence type="ECO:0000256" key="1">
    <source>
        <dbReference type="SAM" id="Phobius"/>
    </source>
</evidence>
<keyword evidence="1" id="KW-1133">Transmembrane helix</keyword>
<dbReference type="Proteomes" id="UP000838748">
    <property type="component" value="Unassembled WGS sequence"/>
</dbReference>
<evidence type="ECO:0000313" key="4">
    <source>
        <dbReference type="Proteomes" id="UP000838748"/>
    </source>
</evidence>
<gene>
    <name evidence="3" type="ORF">VMF7928_01549</name>
</gene>
<dbReference type="PANTHER" id="PTHR38033:SF1">
    <property type="entry name" value="DOTU FAMILY TYPE IV_VI SECRETION SYSTEM PROTEIN"/>
    <property type="match status" value="1"/>
</dbReference>
<keyword evidence="1" id="KW-0472">Membrane</keyword>
<keyword evidence="1" id="KW-0812">Transmembrane</keyword>
<dbReference type="RefSeq" id="WP_237360898.1">
    <property type="nucleotide sequence ID" value="NZ_CAKLDM010000002.1"/>
</dbReference>